<dbReference type="Proteomes" id="UP001139068">
    <property type="component" value="Unassembled WGS sequence"/>
</dbReference>
<comment type="caution">
    <text evidence="1">The sequence shown here is derived from an EMBL/GenBank/DDBJ whole genome shotgun (WGS) entry which is preliminary data.</text>
</comment>
<protein>
    <submittedName>
        <fullName evidence="1">Uncharacterized protein</fullName>
    </submittedName>
</protein>
<name>A0ABS9YY10_9MYCO</name>
<organism evidence="1 2">
    <name type="scientific">Candidatus Mycolicibacterium alkanivorans</name>
    <dbReference type="NCBI Taxonomy" id="2954114"/>
    <lineage>
        <taxon>Bacteria</taxon>
        <taxon>Bacillati</taxon>
        <taxon>Actinomycetota</taxon>
        <taxon>Actinomycetes</taxon>
        <taxon>Mycobacteriales</taxon>
        <taxon>Mycobacteriaceae</taxon>
        <taxon>Mycolicibacterium</taxon>
    </lineage>
</organism>
<sequence>MVFPSLSLLEPRVWEQADDLVLTGRAPNLIVRIAAPVGRQADALVCRSVAGLRVREGEGPAAQLLT</sequence>
<evidence type="ECO:0000313" key="1">
    <source>
        <dbReference type="EMBL" id="MCI4675724.1"/>
    </source>
</evidence>
<proteinExistence type="predicted"/>
<dbReference type="EMBL" id="JAIVFL010000001">
    <property type="protein sequence ID" value="MCI4675724.1"/>
    <property type="molecule type" value="Genomic_DNA"/>
</dbReference>
<accession>A0ABS9YY10</accession>
<dbReference type="RefSeq" id="WP_243072005.1">
    <property type="nucleotide sequence ID" value="NZ_JAIVFL010000001.1"/>
</dbReference>
<reference evidence="1" key="1">
    <citation type="journal article" date="2022" name="ISME J.">
        <title>Identification of active gaseous-alkane degraders at natural gas seeps.</title>
        <authorList>
            <person name="Farhan Ul Haque M."/>
            <person name="Hernandez M."/>
            <person name="Crombie A.T."/>
            <person name="Murrell J.C."/>
        </authorList>
    </citation>
    <scope>NUCLEOTIDE SEQUENCE</scope>
    <source>
        <strain evidence="1">ANDR5</strain>
    </source>
</reference>
<gene>
    <name evidence="1" type="ORF">K9U37_12870</name>
</gene>
<evidence type="ECO:0000313" key="2">
    <source>
        <dbReference type="Proteomes" id="UP001139068"/>
    </source>
</evidence>
<keyword evidence="2" id="KW-1185">Reference proteome</keyword>